<dbReference type="GeneID" id="6140947"/>
<keyword evidence="4" id="KW-1185">Reference proteome</keyword>
<feature type="chain" id="PRO_5046868711" evidence="2">
    <location>
        <begin position="21"/>
        <end position="80"/>
    </location>
</feature>
<keyword evidence="2" id="KW-0732">Signal</keyword>
<dbReference type="RefSeq" id="WP_012321790.1">
    <property type="nucleotide sequence ID" value="NZ_BJXP01000029.1"/>
</dbReference>
<evidence type="ECO:0000256" key="1">
    <source>
        <dbReference type="SAM" id="MobiDB-lite"/>
    </source>
</evidence>
<evidence type="ECO:0000313" key="3">
    <source>
        <dbReference type="EMBL" id="MET3865362.1"/>
    </source>
</evidence>
<accession>A0ABV2NFU0</accession>
<proteinExistence type="predicted"/>
<sequence length="80" mass="8352">MKVLSGCVTLLLVCAGPASAQTVLAPSGDSAVTQPGGTAGRAARHNIREAYRNGDVVGHRHAPVTPAPRPDQPRRTNPRF</sequence>
<protein>
    <submittedName>
        <fullName evidence="3">Uncharacterized protein</fullName>
    </submittedName>
</protein>
<feature type="region of interest" description="Disordered" evidence="1">
    <location>
        <begin position="52"/>
        <end position="80"/>
    </location>
</feature>
<evidence type="ECO:0000256" key="2">
    <source>
        <dbReference type="SAM" id="SignalP"/>
    </source>
</evidence>
<name>A0ABV2NFU0_9HYPH</name>
<dbReference type="EMBL" id="JBEPNW010000002">
    <property type="protein sequence ID" value="MET3865362.1"/>
    <property type="molecule type" value="Genomic_DNA"/>
</dbReference>
<evidence type="ECO:0000313" key="4">
    <source>
        <dbReference type="Proteomes" id="UP001549119"/>
    </source>
</evidence>
<dbReference type="Proteomes" id="UP001549119">
    <property type="component" value="Unassembled WGS sequence"/>
</dbReference>
<reference evidence="3 4" key="1">
    <citation type="submission" date="2024-06" db="EMBL/GenBank/DDBJ databases">
        <title>Genomics of switchgrass bacterial isolates.</title>
        <authorList>
            <person name="Shade A."/>
        </authorList>
    </citation>
    <scope>NUCLEOTIDE SEQUENCE [LARGE SCALE GENOMIC DNA]</scope>
    <source>
        <strain evidence="3 4">PvP084</strain>
    </source>
</reference>
<comment type="caution">
    <text evidence="3">The sequence shown here is derived from an EMBL/GenBank/DDBJ whole genome shotgun (WGS) entry which is preliminary data.</text>
</comment>
<feature type="signal peptide" evidence="2">
    <location>
        <begin position="1"/>
        <end position="20"/>
    </location>
</feature>
<gene>
    <name evidence="3" type="ORF">ABIC20_002671</name>
</gene>
<organism evidence="3 4">
    <name type="scientific">Methylobacterium radiotolerans</name>
    <dbReference type="NCBI Taxonomy" id="31998"/>
    <lineage>
        <taxon>Bacteria</taxon>
        <taxon>Pseudomonadati</taxon>
        <taxon>Pseudomonadota</taxon>
        <taxon>Alphaproteobacteria</taxon>
        <taxon>Hyphomicrobiales</taxon>
        <taxon>Methylobacteriaceae</taxon>
        <taxon>Methylobacterium</taxon>
    </lineage>
</organism>